<feature type="compositionally biased region" description="Low complexity" evidence="2">
    <location>
        <begin position="324"/>
        <end position="333"/>
    </location>
</feature>
<proteinExistence type="predicted"/>
<evidence type="ECO:0000256" key="2">
    <source>
        <dbReference type="SAM" id="MobiDB-lite"/>
    </source>
</evidence>
<feature type="region of interest" description="Disordered" evidence="2">
    <location>
        <begin position="217"/>
        <end position="359"/>
    </location>
</feature>
<accession>A0A0S4JHH6</accession>
<sequence length="907" mass="97299">MTDPFLSADPEALRNEIRRLKQENRTMQNEVALLKARAASASAATSSTGNNNNDAASGAAKALKTTGSKKTDDSAAEVARLKDEVNKLKKEVHTLHSERDEAVGSKTHCEELLEAVGVAACEREQRLRVVAAQIQGELEEVKGSLLAEQQRSAELTKRASTVLPSAPQQQQQQQVVVQKQVIVQQGPPPEEVRKMLETLRRAMSNLEATCLGESLSDHIDEDQRTTRSTPINRRATTNLPTGADSRGSTSTVGTTPAATTTVGEAVTKKRGRPAKGSIQDAAAAGATTTTADAQSERGSTSTKGGRRTEAANEKKAMTLQENIAARTAAAAAVESRRRNAASTSSSTHPTGGGGGSISFSEQPFEDAYTLLAGVPPTRRQQSLETLSRQLVHHFHKDHVVMSQQLVAYIASSAPKWLSTTLHHHNNNHHDETEGTAGGPQHMMDDVCALVREVERRAAMYFDLMDRCGGDTLVLLWARDTIARLVDVIKAADSAADIDQSSQIAPLTTVVRVLSECRAKKQLHESGSVVGGVVPSSQLPTTALYLCVVHYLQSARRHPDRRLIDGSWDAESTRHPLVSAALHLFCSGATTLPAVATSASSDDEHDSESEGLHGALDLADWSTSTSPTRPKPTLLSTVLQGVLMELFVRHHVSVHITRVICSAAGWSCRRLPIDALTAVCVRAAVSAAATSSSPQPLDAIYSLRLLVAFGGLPVLDSVTKLLGDSQKRNGSTNNRNSTAVDNALAFLLSFVVVDFGVIDQRDEEWKRMATYLQDYLALQQTQRVQQRPSAANGSAKGGRQQQQDATSGSTLVGIEAVHAAVSLLYMSTTESPFTSGPTTPMLGSKRTDDSASTESMALEQCWSCAAKWWQEVEKSAKRATAVGGGTTEKNVALLNRLEELFSTLSNSL</sequence>
<feature type="coiled-coil region" evidence="1">
    <location>
        <begin position="10"/>
        <end position="37"/>
    </location>
</feature>
<feature type="compositionally biased region" description="Low complexity" evidence="2">
    <location>
        <begin position="247"/>
        <end position="265"/>
    </location>
</feature>
<dbReference type="AlphaFoldDB" id="A0A0S4JHH6"/>
<feature type="region of interest" description="Disordered" evidence="2">
    <location>
        <begin position="785"/>
        <end position="806"/>
    </location>
</feature>
<feature type="region of interest" description="Disordered" evidence="2">
    <location>
        <begin position="37"/>
        <end position="74"/>
    </location>
</feature>
<feature type="compositionally biased region" description="Basic and acidic residues" evidence="2">
    <location>
        <begin position="306"/>
        <end position="316"/>
    </location>
</feature>
<evidence type="ECO:0000313" key="3">
    <source>
        <dbReference type="EMBL" id="CUG89806.1"/>
    </source>
</evidence>
<evidence type="ECO:0000256" key="1">
    <source>
        <dbReference type="SAM" id="Coils"/>
    </source>
</evidence>
<protein>
    <submittedName>
        <fullName evidence="3">Uncharacterized protein</fullName>
    </submittedName>
</protein>
<organism evidence="3 4">
    <name type="scientific">Bodo saltans</name>
    <name type="common">Flagellated protozoan</name>
    <dbReference type="NCBI Taxonomy" id="75058"/>
    <lineage>
        <taxon>Eukaryota</taxon>
        <taxon>Discoba</taxon>
        <taxon>Euglenozoa</taxon>
        <taxon>Kinetoplastea</taxon>
        <taxon>Metakinetoplastina</taxon>
        <taxon>Eubodonida</taxon>
        <taxon>Bodonidae</taxon>
        <taxon>Bodo</taxon>
    </lineage>
</organism>
<evidence type="ECO:0000313" key="4">
    <source>
        <dbReference type="Proteomes" id="UP000051952"/>
    </source>
</evidence>
<keyword evidence="1" id="KW-0175">Coiled coil</keyword>
<dbReference type="EMBL" id="CYKH01001771">
    <property type="protein sequence ID" value="CUG89806.1"/>
    <property type="molecule type" value="Genomic_DNA"/>
</dbReference>
<keyword evidence="4" id="KW-1185">Reference proteome</keyword>
<feature type="compositionally biased region" description="Polar residues" evidence="2">
    <location>
        <begin position="226"/>
        <end position="240"/>
    </location>
</feature>
<feature type="compositionally biased region" description="Low complexity" evidence="2">
    <location>
        <begin position="340"/>
        <end position="349"/>
    </location>
</feature>
<feature type="compositionally biased region" description="Low complexity" evidence="2">
    <location>
        <begin position="37"/>
        <end position="66"/>
    </location>
</feature>
<dbReference type="Proteomes" id="UP000051952">
    <property type="component" value="Unassembled WGS sequence"/>
</dbReference>
<reference evidence="4" key="1">
    <citation type="submission" date="2015-09" db="EMBL/GenBank/DDBJ databases">
        <authorList>
            <consortium name="Pathogen Informatics"/>
        </authorList>
    </citation>
    <scope>NUCLEOTIDE SEQUENCE [LARGE SCALE GENOMIC DNA]</scope>
    <source>
        <strain evidence="4">Lake Konstanz</strain>
    </source>
</reference>
<dbReference type="VEuPathDB" id="TriTrypDB:BSAL_23505"/>
<feature type="region of interest" description="Disordered" evidence="2">
    <location>
        <begin position="830"/>
        <end position="849"/>
    </location>
</feature>
<gene>
    <name evidence="3" type="ORF">BSAL_23505</name>
</gene>
<feature type="compositionally biased region" description="Low complexity" evidence="2">
    <location>
        <begin position="280"/>
        <end position="293"/>
    </location>
</feature>
<name>A0A0S4JHH6_BODSA</name>